<dbReference type="InterPro" id="IPR032692">
    <property type="entry name" value="YccS_N"/>
</dbReference>
<dbReference type="RefSeq" id="WP_194109616.1">
    <property type="nucleotide sequence ID" value="NZ_JADFFL010000001.1"/>
</dbReference>
<name>A0A929KV23_9SPHI</name>
<evidence type="ECO:0000313" key="11">
    <source>
        <dbReference type="Proteomes" id="UP000622475"/>
    </source>
</evidence>
<feature type="domain" description="Integral membrane protein YccS N-terminal" evidence="8">
    <location>
        <begin position="85"/>
        <end position="263"/>
    </location>
</feature>
<dbReference type="Pfam" id="PF13515">
    <property type="entry name" value="FUSC_2"/>
    <property type="match status" value="1"/>
</dbReference>
<feature type="transmembrane region" description="Helical" evidence="7">
    <location>
        <begin position="127"/>
        <end position="150"/>
    </location>
</feature>
<comment type="subcellular location">
    <subcellularLocation>
        <location evidence="1">Cell membrane</location>
        <topology evidence="1">Multi-pass membrane protein</topology>
    </subcellularLocation>
</comment>
<evidence type="ECO:0000256" key="5">
    <source>
        <dbReference type="ARBA" id="ARBA00023136"/>
    </source>
</evidence>
<proteinExistence type="inferred from homology"/>
<dbReference type="GO" id="GO:0005886">
    <property type="term" value="C:plasma membrane"/>
    <property type="evidence" value="ECO:0007669"/>
    <property type="project" value="UniProtKB-SubCell"/>
</dbReference>
<dbReference type="EMBL" id="JADFFL010000001">
    <property type="protein sequence ID" value="MBE9660413.1"/>
    <property type="molecule type" value="Genomic_DNA"/>
</dbReference>
<evidence type="ECO:0000256" key="6">
    <source>
        <dbReference type="ARBA" id="ARBA00043993"/>
    </source>
</evidence>
<keyword evidence="5 7" id="KW-0472">Membrane</keyword>
<dbReference type="PANTHER" id="PTHR30509">
    <property type="entry name" value="P-HYDROXYBENZOIC ACID EFFLUX PUMP SUBUNIT-RELATED"/>
    <property type="match status" value="1"/>
</dbReference>
<feature type="transmembrane region" description="Helical" evidence="7">
    <location>
        <begin position="21"/>
        <end position="48"/>
    </location>
</feature>
<accession>A0A929KV23</accession>
<evidence type="ECO:0000313" key="10">
    <source>
        <dbReference type="EMBL" id="MBE9660413.1"/>
    </source>
</evidence>
<keyword evidence="4 7" id="KW-1133">Transmembrane helix</keyword>
<evidence type="ECO:0000259" key="8">
    <source>
        <dbReference type="Pfam" id="PF12805"/>
    </source>
</evidence>
<feature type="transmembrane region" description="Helical" evidence="7">
    <location>
        <begin position="324"/>
        <end position="344"/>
    </location>
</feature>
<comment type="caution">
    <text evidence="10">The sequence shown here is derived from an EMBL/GenBank/DDBJ whole genome shotgun (WGS) entry which is preliminary data.</text>
</comment>
<evidence type="ECO:0000256" key="7">
    <source>
        <dbReference type="SAM" id="Phobius"/>
    </source>
</evidence>
<dbReference type="AlphaFoldDB" id="A0A929KV23"/>
<evidence type="ECO:0000259" key="9">
    <source>
        <dbReference type="Pfam" id="PF13515"/>
    </source>
</evidence>
<evidence type="ECO:0000256" key="4">
    <source>
        <dbReference type="ARBA" id="ARBA00022989"/>
    </source>
</evidence>
<evidence type="ECO:0000256" key="3">
    <source>
        <dbReference type="ARBA" id="ARBA00022692"/>
    </source>
</evidence>
<dbReference type="Proteomes" id="UP000622475">
    <property type="component" value="Unassembled WGS sequence"/>
</dbReference>
<feature type="transmembrane region" description="Helical" evidence="7">
    <location>
        <begin position="68"/>
        <end position="97"/>
    </location>
</feature>
<feature type="transmembrane region" description="Helical" evidence="7">
    <location>
        <begin position="419"/>
        <end position="437"/>
    </location>
</feature>
<keyword evidence="11" id="KW-1185">Reference proteome</keyword>
<gene>
    <name evidence="10" type="ORF">IRJ16_00815</name>
</gene>
<dbReference type="Pfam" id="PF12805">
    <property type="entry name" value="FUSC-like"/>
    <property type="match status" value="1"/>
</dbReference>
<protein>
    <submittedName>
        <fullName evidence="10">FUSC family protein</fullName>
    </submittedName>
</protein>
<keyword evidence="3 7" id="KW-0812">Transmembrane</keyword>
<evidence type="ECO:0000256" key="2">
    <source>
        <dbReference type="ARBA" id="ARBA00022475"/>
    </source>
</evidence>
<reference evidence="10" key="1">
    <citation type="submission" date="2020-10" db="EMBL/GenBank/DDBJ databases">
        <title>Mucilaginibacter mali sp. nov., isolated from rhizosphere soil of apple orchard.</title>
        <authorList>
            <person name="Lee J.-S."/>
            <person name="Kim H.S."/>
            <person name="Kim J.-S."/>
        </authorList>
    </citation>
    <scope>NUCLEOTIDE SEQUENCE</scope>
    <source>
        <strain evidence="10">KCTC 22746</strain>
    </source>
</reference>
<dbReference type="InterPro" id="IPR049453">
    <property type="entry name" value="Memb_transporter_dom"/>
</dbReference>
<keyword evidence="2" id="KW-1003">Cell membrane</keyword>
<dbReference type="PANTHER" id="PTHR30509:SF9">
    <property type="entry name" value="MULTIDRUG RESISTANCE PROTEIN MDTO"/>
    <property type="match status" value="1"/>
</dbReference>
<comment type="similarity">
    <text evidence="6">Belongs to the YccS/YhfK family.</text>
</comment>
<feature type="domain" description="Integral membrane bound transporter" evidence="9">
    <location>
        <begin position="340"/>
        <end position="460"/>
    </location>
</feature>
<feature type="transmembrane region" description="Helical" evidence="7">
    <location>
        <begin position="449"/>
        <end position="470"/>
    </location>
</feature>
<feature type="transmembrane region" description="Helical" evidence="7">
    <location>
        <begin position="104"/>
        <end position="121"/>
    </location>
</feature>
<evidence type="ECO:0000256" key="1">
    <source>
        <dbReference type="ARBA" id="ARBA00004651"/>
    </source>
</evidence>
<organism evidence="10 11">
    <name type="scientific">Mucilaginibacter myungsuensis</name>
    <dbReference type="NCBI Taxonomy" id="649104"/>
    <lineage>
        <taxon>Bacteria</taxon>
        <taxon>Pseudomonadati</taxon>
        <taxon>Bacteroidota</taxon>
        <taxon>Sphingobacteriia</taxon>
        <taxon>Sphingobacteriales</taxon>
        <taxon>Sphingobacteriaceae</taxon>
        <taxon>Mucilaginibacter</taxon>
    </lineage>
</organism>
<feature type="transmembrane region" description="Helical" evidence="7">
    <location>
        <begin position="380"/>
        <end position="413"/>
    </location>
</feature>
<sequence>MFKRSFPAERFADAFRNTVCVILPLLLGYGSIYREWVIGIAVGALLISLTDLPGSRHHKLRDALRNTFLFFGVALIFLLTPWTGPVLVGLTFILAMLAAFGGRSGVSGTMGIALIVFLLGLRPGEPLQFALAILLGCIWFELVSLLQVWIWPFRSLRQALVEARTATAEFLRAKADHYDPSVPLEAAYQKTIALHIRVWEKQELVRQLLPTKGQAPELALEAVRVIGLYEQVTAMHYDYAEIRELLADTGALPLMTQLIRALADGSPTDSLRERLAKYNEPVIHSVLINTQAIQQLDATAPPEMDAFRPTLPPLRSHLTLHSPVLRFAIRLSVLFAVAYAGIYFFAKDPYSYWLLLTIVIVARPRLALTWQRNLERLGGTIVGLCISGILLWVIFSTTLLLIVSAVSLFAFFVWNRPRYSFSVAGITICVVLCLSLYHGGPPLIVTARLLYSLAGCALSFTGLLIFPVWVRAEISELAIAAVAANRDFLQALILQQDQLSIKLARKAAHLRLAKLSEGIAHARVEPGHADLGYYEHLQVLNYHINGVIISLYLSGRTIDDTVALDQMNAFLNGKDNSTPEPSQGLNKGIRLLQRLTAELNR</sequence>